<protein>
    <submittedName>
        <fullName evidence="1">Uncharacterized protein</fullName>
    </submittedName>
</protein>
<sequence length="88" mass="10259">MYDKSVTISGSKRIVKPTIYIYESTKRSMERREHQMFGSIVHNQNPRYAMKIARCVATGAQFLVIATNTFTMRKDSKHIELFTSNLRQ</sequence>
<gene>
    <name evidence="1" type="ORF">RCL2_000379900</name>
</gene>
<comment type="caution">
    <text evidence="1">The sequence shown here is derived from an EMBL/GenBank/DDBJ whole genome shotgun (WGS) entry which is preliminary data.</text>
</comment>
<evidence type="ECO:0000313" key="2">
    <source>
        <dbReference type="Proteomes" id="UP000615446"/>
    </source>
</evidence>
<reference evidence="1" key="1">
    <citation type="submission" date="2019-10" db="EMBL/GenBank/DDBJ databases">
        <title>Conservation and host-specific expression of non-tandemly repeated heterogenous ribosome RNA gene in arbuscular mycorrhizal fungi.</title>
        <authorList>
            <person name="Maeda T."/>
            <person name="Kobayashi Y."/>
            <person name="Nakagawa T."/>
            <person name="Ezawa T."/>
            <person name="Yamaguchi K."/>
            <person name="Bino T."/>
            <person name="Nishimoto Y."/>
            <person name="Shigenobu S."/>
            <person name="Kawaguchi M."/>
        </authorList>
    </citation>
    <scope>NUCLEOTIDE SEQUENCE</scope>
    <source>
        <strain evidence="1">HR1</strain>
    </source>
</reference>
<evidence type="ECO:0000313" key="1">
    <source>
        <dbReference type="EMBL" id="GES76391.1"/>
    </source>
</evidence>
<dbReference type="AlphaFoldDB" id="A0A8H3KXZ4"/>
<name>A0A8H3KXZ4_9GLOM</name>
<organism evidence="1 2">
    <name type="scientific">Rhizophagus clarus</name>
    <dbReference type="NCBI Taxonomy" id="94130"/>
    <lineage>
        <taxon>Eukaryota</taxon>
        <taxon>Fungi</taxon>
        <taxon>Fungi incertae sedis</taxon>
        <taxon>Mucoromycota</taxon>
        <taxon>Glomeromycotina</taxon>
        <taxon>Glomeromycetes</taxon>
        <taxon>Glomerales</taxon>
        <taxon>Glomeraceae</taxon>
        <taxon>Rhizophagus</taxon>
    </lineage>
</organism>
<dbReference type="EMBL" id="BLAL01000020">
    <property type="protein sequence ID" value="GES76391.1"/>
    <property type="molecule type" value="Genomic_DNA"/>
</dbReference>
<proteinExistence type="predicted"/>
<dbReference type="Proteomes" id="UP000615446">
    <property type="component" value="Unassembled WGS sequence"/>
</dbReference>
<accession>A0A8H3KXZ4</accession>